<comment type="caution">
    <text evidence="2">The sequence shown here is derived from an EMBL/GenBank/DDBJ whole genome shotgun (WGS) entry which is preliminary data.</text>
</comment>
<feature type="region of interest" description="Disordered" evidence="1">
    <location>
        <begin position="1"/>
        <end position="23"/>
    </location>
</feature>
<dbReference type="EMBL" id="CAKASE010000057">
    <property type="protein sequence ID" value="CAG9566647.1"/>
    <property type="molecule type" value="Genomic_DNA"/>
</dbReference>
<dbReference type="OrthoDB" id="7357323at2759"/>
<evidence type="ECO:0000313" key="3">
    <source>
        <dbReference type="Proteomes" id="UP000789524"/>
    </source>
</evidence>
<sequence length="181" mass="20477">MQEDDQVTSCSRNINPDSNPSLDVALSKPEDIELFYAASVHFLKTRLQEKTNIKETGSSTKSCCDLAKPLDKSPSNRNLEEPSSLSMHQILPFPKTNKESFLSRILGSFWKHRKGNDSKNSAKKSLNNKPNYDLLRCNHLSKIHCSNLNPISEEPTRNCSQKSSVDDTCNMSECCNKRNKR</sequence>
<feature type="compositionally biased region" description="Polar residues" evidence="1">
    <location>
        <begin position="7"/>
        <end position="21"/>
    </location>
</feature>
<gene>
    <name evidence="2" type="ORF">DCHRY22_LOCUS7256</name>
</gene>
<proteinExistence type="predicted"/>
<evidence type="ECO:0000256" key="1">
    <source>
        <dbReference type="SAM" id="MobiDB-lite"/>
    </source>
</evidence>
<reference evidence="2" key="1">
    <citation type="submission" date="2021-09" db="EMBL/GenBank/DDBJ databases">
        <authorList>
            <person name="Martin H S."/>
        </authorList>
    </citation>
    <scope>NUCLEOTIDE SEQUENCE</scope>
</reference>
<dbReference type="Proteomes" id="UP000789524">
    <property type="component" value="Unassembled WGS sequence"/>
</dbReference>
<keyword evidence="3" id="KW-1185">Reference proteome</keyword>
<organism evidence="2 3">
    <name type="scientific">Danaus chrysippus</name>
    <name type="common">African queen</name>
    <dbReference type="NCBI Taxonomy" id="151541"/>
    <lineage>
        <taxon>Eukaryota</taxon>
        <taxon>Metazoa</taxon>
        <taxon>Ecdysozoa</taxon>
        <taxon>Arthropoda</taxon>
        <taxon>Hexapoda</taxon>
        <taxon>Insecta</taxon>
        <taxon>Pterygota</taxon>
        <taxon>Neoptera</taxon>
        <taxon>Endopterygota</taxon>
        <taxon>Lepidoptera</taxon>
        <taxon>Glossata</taxon>
        <taxon>Ditrysia</taxon>
        <taxon>Papilionoidea</taxon>
        <taxon>Nymphalidae</taxon>
        <taxon>Danainae</taxon>
        <taxon>Danaini</taxon>
        <taxon>Danaina</taxon>
        <taxon>Danaus</taxon>
        <taxon>Anosia</taxon>
    </lineage>
</organism>
<dbReference type="AlphaFoldDB" id="A0A8J2QP04"/>
<protein>
    <submittedName>
        <fullName evidence="2">(African queen) hypothetical protein</fullName>
    </submittedName>
</protein>
<accession>A0A8J2QP04</accession>
<name>A0A8J2QP04_9NEOP</name>
<evidence type="ECO:0000313" key="2">
    <source>
        <dbReference type="EMBL" id="CAG9566647.1"/>
    </source>
</evidence>